<dbReference type="InterPro" id="IPR058163">
    <property type="entry name" value="LysR-type_TF_proteobact-type"/>
</dbReference>
<dbReference type="Pfam" id="PF00126">
    <property type="entry name" value="HTH_1"/>
    <property type="match status" value="1"/>
</dbReference>
<dbReference type="Proteomes" id="UP000037178">
    <property type="component" value="Unassembled WGS sequence"/>
</dbReference>
<reference evidence="6 7" key="1">
    <citation type="submission" date="2015-06" db="EMBL/GenBank/DDBJ databases">
        <title>Draft genome sequence of an Alphaproteobacteria species associated to the Mediterranean sponge Oscarella lobularis.</title>
        <authorList>
            <person name="Jourda C."/>
            <person name="Santini S."/>
            <person name="Claverie J.-M."/>
        </authorList>
    </citation>
    <scope>NUCLEOTIDE SEQUENCE [LARGE SCALE GENOMIC DNA]</scope>
    <source>
        <strain evidence="6">IGS</strain>
    </source>
</reference>
<dbReference type="AlphaFoldDB" id="A0A0J9E1L9"/>
<dbReference type="SUPFAM" id="SSF46785">
    <property type="entry name" value="Winged helix' DNA-binding domain"/>
    <property type="match status" value="1"/>
</dbReference>
<evidence type="ECO:0000256" key="1">
    <source>
        <dbReference type="ARBA" id="ARBA00009437"/>
    </source>
</evidence>
<dbReference type="InterPro" id="IPR005119">
    <property type="entry name" value="LysR_subst-bd"/>
</dbReference>
<evidence type="ECO:0000259" key="5">
    <source>
        <dbReference type="PROSITE" id="PS50931"/>
    </source>
</evidence>
<dbReference type="Gene3D" id="1.10.10.10">
    <property type="entry name" value="Winged helix-like DNA-binding domain superfamily/Winged helix DNA-binding domain"/>
    <property type="match status" value="1"/>
</dbReference>
<dbReference type="PRINTS" id="PR00039">
    <property type="entry name" value="HTHLYSR"/>
</dbReference>
<dbReference type="InterPro" id="IPR000847">
    <property type="entry name" value="LysR_HTH_N"/>
</dbReference>
<feature type="domain" description="HTH lysR-type" evidence="5">
    <location>
        <begin position="1"/>
        <end position="56"/>
    </location>
</feature>
<keyword evidence="7" id="KW-1185">Reference proteome</keyword>
<keyword evidence="2" id="KW-0805">Transcription regulation</keyword>
<dbReference type="InterPro" id="IPR036390">
    <property type="entry name" value="WH_DNA-bd_sf"/>
</dbReference>
<comment type="similarity">
    <text evidence="1">Belongs to the LysR transcriptional regulatory family.</text>
</comment>
<dbReference type="GO" id="GO:0006351">
    <property type="term" value="P:DNA-templated transcription"/>
    <property type="evidence" value="ECO:0007669"/>
    <property type="project" value="TreeGrafter"/>
</dbReference>
<evidence type="ECO:0000256" key="3">
    <source>
        <dbReference type="ARBA" id="ARBA00023125"/>
    </source>
</evidence>
<protein>
    <submittedName>
        <fullName evidence="6">AHCY transcriptional activator hvrB</fullName>
    </submittedName>
</protein>
<dbReference type="EMBL" id="LFTY01000002">
    <property type="protein sequence ID" value="KMW56791.1"/>
    <property type="molecule type" value="Genomic_DNA"/>
</dbReference>
<evidence type="ECO:0000313" key="6">
    <source>
        <dbReference type="EMBL" id="KMW56791.1"/>
    </source>
</evidence>
<gene>
    <name evidence="6" type="ORF">AIOL_001747</name>
</gene>
<organism evidence="6 7">
    <name type="scientific">Candidatus Rhodobacter oscarellae</name>
    <dbReference type="NCBI Taxonomy" id="1675527"/>
    <lineage>
        <taxon>Bacteria</taxon>
        <taxon>Pseudomonadati</taxon>
        <taxon>Pseudomonadota</taxon>
        <taxon>Alphaproteobacteria</taxon>
        <taxon>Rhodobacterales</taxon>
        <taxon>Rhodobacter group</taxon>
        <taxon>Rhodobacter</taxon>
    </lineage>
</organism>
<dbReference type="PATRIC" id="fig|1675527.3.peg.1841"/>
<keyword evidence="3" id="KW-0238">DNA-binding</keyword>
<comment type="caution">
    <text evidence="6">The sequence shown here is derived from an EMBL/GenBank/DDBJ whole genome shotgun (WGS) entry which is preliminary data.</text>
</comment>
<dbReference type="STRING" id="1675527.AIOL_001747"/>
<evidence type="ECO:0000313" key="7">
    <source>
        <dbReference type="Proteomes" id="UP000037178"/>
    </source>
</evidence>
<dbReference type="GO" id="GO:0043565">
    <property type="term" value="F:sequence-specific DNA binding"/>
    <property type="evidence" value="ECO:0007669"/>
    <property type="project" value="TreeGrafter"/>
</dbReference>
<dbReference type="Pfam" id="PF03466">
    <property type="entry name" value="LysR_substrate"/>
    <property type="match status" value="1"/>
</dbReference>
<evidence type="ECO:0000256" key="2">
    <source>
        <dbReference type="ARBA" id="ARBA00023015"/>
    </source>
</evidence>
<dbReference type="PANTHER" id="PTHR30537:SF74">
    <property type="entry name" value="HTH-TYPE TRANSCRIPTIONAL REGULATOR TRPI"/>
    <property type="match status" value="1"/>
</dbReference>
<evidence type="ECO:0000256" key="4">
    <source>
        <dbReference type="ARBA" id="ARBA00023163"/>
    </source>
</evidence>
<proteinExistence type="inferred from homology"/>
<dbReference type="GO" id="GO:0003700">
    <property type="term" value="F:DNA-binding transcription factor activity"/>
    <property type="evidence" value="ECO:0007669"/>
    <property type="project" value="InterPro"/>
</dbReference>
<dbReference type="PANTHER" id="PTHR30537">
    <property type="entry name" value="HTH-TYPE TRANSCRIPTIONAL REGULATOR"/>
    <property type="match status" value="1"/>
</dbReference>
<keyword evidence="4" id="KW-0804">Transcription</keyword>
<dbReference type="InterPro" id="IPR036388">
    <property type="entry name" value="WH-like_DNA-bd_sf"/>
</dbReference>
<dbReference type="Gene3D" id="3.40.190.10">
    <property type="entry name" value="Periplasmic binding protein-like II"/>
    <property type="match status" value="2"/>
</dbReference>
<dbReference type="SUPFAM" id="SSF53850">
    <property type="entry name" value="Periplasmic binding protein-like II"/>
    <property type="match status" value="1"/>
</dbReference>
<dbReference type="PROSITE" id="PS50931">
    <property type="entry name" value="HTH_LYSR"/>
    <property type="match status" value="1"/>
</dbReference>
<accession>A0A0J9E1L9</accession>
<name>A0A0J9E1L9_9RHOB</name>
<sequence length="284" mass="30682">MAQLRAFAALAESGAISKAGALLNVSHAAISQQVRALEAHLGQQLIERDGRGTRLTDAGARLGEALTEGFGRMTREIEALTGADADRALQITTTPMFAQAWLMPRLTSFRAQHPDIDLMMNPTAEPLALEPGGLDLAIRFGNGTWPGLEAQLLVATDFVIAGARSLVGDCDVQRPEDLLDFPWLQEFGTTEINDWLSRHGVVKGHVKSLTTLPGNLVLDGLRSGQGIVAATRAFIEPDLERGDLVVLFQGNDLGTGYFLVHRPGVMRPKARAFARWLRNEAKAG</sequence>